<dbReference type="Proteomes" id="UP000011980">
    <property type="component" value="Unassembled WGS sequence"/>
</dbReference>
<name>M6F3C1_9LEPT</name>
<gene>
    <name evidence="1" type="ORF">LEP1GSC008_4294</name>
</gene>
<evidence type="ECO:0000313" key="1">
    <source>
        <dbReference type="EMBL" id="EMK21587.1"/>
    </source>
</evidence>
<protein>
    <submittedName>
        <fullName evidence="1">Uncharacterized protein</fullName>
    </submittedName>
</protein>
<evidence type="ECO:0000313" key="2">
    <source>
        <dbReference type="Proteomes" id="UP000011980"/>
    </source>
</evidence>
<dbReference type="EMBL" id="ANCE01000190">
    <property type="protein sequence ID" value="EMK21587.1"/>
    <property type="molecule type" value="Genomic_DNA"/>
</dbReference>
<reference evidence="1 2" key="1">
    <citation type="submission" date="2013-01" db="EMBL/GenBank/DDBJ databases">
        <authorList>
            <person name="Harkins D.M."/>
            <person name="Durkin A.S."/>
            <person name="Brinkac L.M."/>
            <person name="Haft D.H."/>
            <person name="Selengut J.D."/>
            <person name="Sanka R."/>
            <person name="DePew J."/>
            <person name="Purushe J."/>
            <person name="Galloway R.L."/>
            <person name="Vinetz J.M."/>
            <person name="Sutton G.G."/>
            <person name="Nierman W.C."/>
            <person name="Fouts D.E."/>
        </authorList>
    </citation>
    <scope>NUCLEOTIDE SEQUENCE [LARGE SCALE GENOMIC DNA]</scope>
    <source>
        <strain evidence="1 2">Nikolaevo</strain>
    </source>
</reference>
<sequence>MKSIHFFRSRNLNLSGSGAILKKRSPLLERGGIAKNR</sequence>
<comment type="caution">
    <text evidence="1">The sequence shown here is derived from an EMBL/GenBank/DDBJ whole genome shotgun (WGS) entry which is preliminary data.</text>
</comment>
<accession>M6F3C1</accession>
<organism evidence="1 2">
    <name type="scientific">Leptospira kirschneri serovar Bulgarica str. Nikolaevo</name>
    <dbReference type="NCBI Taxonomy" id="1240687"/>
    <lineage>
        <taxon>Bacteria</taxon>
        <taxon>Pseudomonadati</taxon>
        <taxon>Spirochaetota</taxon>
        <taxon>Spirochaetia</taxon>
        <taxon>Leptospirales</taxon>
        <taxon>Leptospiraceae</taxon>
        <taxon>Leptospira</taxon>
    </lineage>
</organism>
<dbReference type="PATRIC" id="fig|1240687.3.peg.3891"/>
<proteinExistence type="predicted"/>
<dbReference type="AlphaFoldDB" id="M6F3C1"/>